<reference evidence="3 4" key="1">
    <citation type="journal article" date="2015" name="Genome Biol. Evol.">
        <title>The genome of winter moth (Operophtera brumata) provides a genomic perspective on sexual dimorphism and phenology.</title>
        <authorList>
            <person name="Derks M.F."/>
            <person name="Smit S."/>
            <person name="Salis L."/>
            <person name="Schijlen E."/>
            <person name="Bossers A."/>
            <person name="Mateman C."/>
            <person name="Pijl A.S."/>
            <person name="de Ridder D."/>
            <person name="Groenen M.A."/>
            <person name="Visser M.E."/>
            <person name="Megens H.J."/>
        </authorList>
    </citation>
    <scope>NUCLEOTIDE SEQUENCE [LARGE SCALE GENOMIC DNA]</scope>
    <source>
        <strain evidence="3">WM2013NL</strain>
        <tissue evidence="3">Head and thorax</tissue>
    </source>
</reference>
<dbReference type="AlphaFoldDB" id="A0A0L7LSC1"/>
<accession>A0A0L7LSC1</accession>
<dbReference type="STRING" id="104452.A0A0L7LSC1"/>
<feature type="chain" id="PRO_5005573685" evidence="2">
    <location>
        <begin position="23"/>
        <end position="229"/>
    </location>
</feature>
<proteinExistence type="predicted"/>
<feature type="signal peptide" evidence="2">
    <location>
        <begin position="1"/>
        <end position="22"/>
    </location>
</feature>
<dbReference type="EMBL" id="JTDY01000210">
    <property type="protein sequence ID" value="KOB78279.1"/>
    <property type="molecule type" value="Genomic_DNA"/>
</dbReference>
<comment type="caution">
    <text evidence="3">The sequence shown here is derived from an EMBL/GenBank/DDBJ whole genome shotgun (WGS) entry which is preliminary data.</text>
</comment>
<evidence type="ECO:0000256" key="2">
    <source>
        <dbReference type="SAM" id="SignalP"/>
    </source>
</evidence>
<name>A0A0L7LSC1_OPEBR</name>
<keyword evidence="2" id="KW-0732">Signal</keyword>
<organism evidence="3 4">
    <name type="scientific">Operophtera brumata</name>
    <name type="common">Winter moth</name>
    <name type="synonym">Phalaena brumata</name>
    <dbReference type="NCBI Taxonomy" id="104452"/>
    <lineage>
        <taxon>Eukaryota</taxon>
        <taxon>Metazoa</taxon>
        <taxon>Ecdysozoa</taxon>
        <taxon>Arthropoda</taxon>
        <taxon>Hexapoda</taxon>
        <taxon>Insecta</taxon>
        <taxon>Pterygota</taxon>
        <taxon>Neoptera</taxon>
        <taxon>Endopterygota</taxon>
        <taxon>Lepidoptera</taxon>
        <taxon>Glossata</taxon>
        <taxon>Ditrysia</taxon>
        <taxon>Geometroidea</taxon>
        <taxon>Geometridae</taxon>
        <taxon>Larentiinae</taxon>
        <taxon>Operophtera</taxon>
    </lineage>
</organism>
<feature type="compositionally biased region" description="Polar residues" evidence="1">
    <location>
        <begin position="42"/>
        <end position="124"/>
    </location>
</feature>
<gene>
    <name evidence="3" type="ORF">OBRU01_02745</name>
</gene>
<feature type="region of interest" description="Disordered" evidence="1">
    <location>
        <begin position="42"/>
        <end position="166"/>
    </location>
</feature>
<keyword evidence="4" id="KW-1185">Reference proteome</keyword>
<sequence length="229" mass="25787">MASLKDVIKFQLMLLFVAYSKATPQLDLPPISSTQRNGYGFVSSTQTPINSPGNQYDVNYNQYSSARPNTNNFNSQFSSARPNTSPNTPAYPSSTPYSRINPDINNNGYPSLDNGNGRNPSSTIRPYDDSNRDDRIDVNNDPNFRRNDPNFVRNDPNYVGSNPYDFNNRGVDNNNIDNRFNQVNLQEIRDFLHTADEQASKECTNNVAAQWNFETDVNDATQHAAIGRN</sequence>
<evidence type="ECO:0000256" key="1">
    <source>
        <dbReference type="SAM" id="MobiDB-lite"/>
    </source>
</evidence>
<evidence type="ECO:0000313" key="3">
    <source>
        <dbReference type="EMBL" id="KOB78279.1"/>
    </source>
</evidence>
<protein>
    <submittedName>
        <fullName evidence="3">Uncharacterized protein</fullName>
    </submittedName>
</protein>
<feature type="compositionally biased region" description="Basic and acidic residues" evidence="1">
    <location>
        <begin position="126"/>
        <end position="148"/>
    </location>
</feature>
<evidence type="ECO:0000313" key="4">
    <source>
        <dbReference type="Proteomes" id="UP000037510"/>
    </source>
</evidence>
<dbReference type="Proteomes" id="UP000037510">
    <property type="component" value="Unassembled WGS sequence"/>
</dbReference>